<organism evidence="3 4">
    <name type="scientific">Coniochaeta ligniaria NRRL 30616</name>
    <dbReference type="NCBI Taxonomy" id="1408157"/>
    <lineage>
        <taxon>Eukaryota</taxon>
        <taxon>Fungi</taxon>
        <taxon>Dikarya</taxon>
        <taxon>Ascomycota</taxon>
        <taxon>Pezizomycotina</taxon>
        <taxon>Sordariomycetes</taxon>
        <taxon>Sordariomycetidae</taxon>
        <taxon>Coniochaetales</taxon>
        <taxon>Coniochaetaceae</taxon>
        <taxon>Coniochaeta</taxon>
    </lineage>
</organism>
<keyword evidence="1" id="KW-0732">Signal</keyword>
<dbReference type="EMBL" id="KV875097">
    <property type="protein sequence ID" value="OIW30174.1"/>
    <property type="molecule type" value="Genomic_DNA"/>
</dbReference>
<reference evidence="3 4" key="1">
    <citation type="submission" date="2016-10" db="EMBL/GenBank/DDBJ databases">
        <title>Draft genome sequence of Coniochaeta ligniaria NRRL30616, a lignocellulolytic fungus for bioabatement of inhibitors in plant biomass hydrolysates.</title>
        <authorList>
            <consortium name="DOE Joint Genome Institute"/>
            <person name="Jimenez D.J."/>
            <person name="Hector R.E."/>
            <person name="Riley R."/>
            <person name="Sun H."/>
            <person name="Grigoriev I.V."/>
            <person name="Van Elsas J.D."/>
            <person name="Nichols N.N."/>
        </authorList>
    </citation>
    <scope>NUCLEOTIDE SEQUENCE [LARGE SCALE GENOMIC DNA]</scope>
    <source>
        <strain evidence="3 4">NRRL 30616</strain>
    </source>
</reference>
<dbReference type="GO" id="GO:0016787">
    <property type="term" value="F:hydrolase activity"/>
    <property type="evidence" value="ECO:0007669"/>
    <property type="project" value="UniProtKB-KW"/>
</dbReference>
<dbReference type="SMART" id="SM00849">
    <property type="entry name" value="Lactamase_B"/>
    <property type="match status" value="1"/>
</dbReference>
<dbReference type="Gene3D" id="3.60.15.10">
    <property type="entry name" value="Ribonuclease Z/Hydroxyacylglutathione hydrolase-like"/>
    <property type="match status" value="1"/>
</dbReference>
<protein>
    <submittedName>
        <fullName evidence="3">Metallo-hydrolase/oxidoreductase</fullName>
    </submittedName>
</protein>
<dbReference type="Proteomes" id="UP000182658">
    <property type="component" value="Unassembled WGS sequence"/>
</dbReference>
<evidence type="ECO:0000259" key="2">
    <source>
        <dbReference type="SMART" id="SM00849"/>
    </source>
</evidence>
<name>A0A1J7IRR1_9PEZI</name>
<keyword evidence="4" id="KW-1185">Reference proteome</keyword>
<dbReference type="CDD" id="cd16276">
    <property type="entry name" value="metallo-hydrolase-like_MBL-fold"/>
    <property type="match status" value="1"/>
</dbReference>
<feature type="signal peptide" evidence="1">
    <location>
        <begin position="1"/>
        <end position="20"/>
    </location>
</feature>
<sequence length="351" mass="38250">MMTLLSTIACLLFLANTASACVGYAGLHDHFLPLKGTLAVEQEIPLNAAGYGMSDLGQGAYMITDGIYQTFVLLSTAGVVVVDAPPTIGRNIEYAIGNLTNVPVKWVVYSHMHADHIGAAYLFTNNPCVVTIAQENTAWQLNFTPDPRRPPLAITFKDNYTLVAGNQTLELFFPGPGHDMGNIIIYALKQKILMMVDQVFPGYVPFEYLAEAIYVPGWIKAHDQLLAYDFDVYLGGHMGGPANRTAVELQREYVQDLYDNCFAAIQKSGTDDPAVGLGVIAPIVLQNNVGNSWAEFGVYLDAISELCYNVTSEKWLGKPAGQDIFGYSHAKAMINSLRFDLDVLGPTGVQP</sequence>
<evidence type="ECO:0000313" key="3">
    <source>
        <dbReference type="EMBL" id="OIW30174.1"/>
    </source>
</evidence>
<feature type="domain" description="Metallo-beta-lactamase" evidence="2">
    <location>
        <begin position="68"/>
        <end position="237"/>
    </location>
</feature>
<gene>
    <name evidence="3" type="ORF">CONLIGDRAFT_702727</name>
</gene>
<dbReference type="AlphaFoldDB" id="A0A1J7IRR1"/>
<evidence type="ECO:0000313" key="4">
    <source>
        <dbReference type="Proteomes" id="UP000182658"/>
    </source>
</evidence>
<dbReference type="OrthoDB" id="449487at2759"/>
<proteinExistence type="predicted"/>
<keyword evidence="3" id="KW-0378">Hydrolase</keyword>
<dbReference type="SUPFAM" id="SSF56281">
    <property type="entry name" value="Metallo-hydrolase/oxidoreductase"/>
    <property type="match status" value="1"/>
</dbReference>
<evidence type="ECO:0000256" key="1">
    <source>
        <dbReference type="SAM" id="SignalP"/>
    </source>
</evidence>
<dbReference type="InParanoid" id="A0A1J7IRR1"/>
<accession>A0A1J7IRR1</accession>
<feature type="chain" id="PRO_5013289647" evidence="1">
    <location>
        <begin position="21"/>
        <end position="351"/>
    </location>
</feature>
<dbReference type="Pfam" id="PF00753">
    <property type="entry name" value="Lactamase_B"/>
    <property type="match status" value="1"/>
</dbReference>
<dbReference type="InterPro" id="IPR001279">
    <property type="entry name" value="Metallo-B-lactamas"/>
</dbReference>
<dbReference type="InterPro" id="IPR036866">
    <property type="entry name" value="RibonucZ/Hydroxyglut_hydro"/>
</dbReference>